<feature type="region of interest" description="Disordered" evidence="1">
    <location>
        <begin position="1"/>
        <end position="67"/>
    </location>
</feature>
<evidence type="ECO:0000256" key="1">
    <source>
        <dbReference type="SAM" id="MobiDB-lite"/>
    </source>
</evidence>
<organism evidence="2 3">
    <name type="scientific">Nesidiocoris tenuis</name>
    <dbReference type="NCBI Taxonomy" id="355587"/>
    <lineage>
        <taxon>Eukaryota</taxon>
        <taxon>Metazoa</taxon>
        <taxon>Ecdysozoa</taxon>
        <taxon>Arthropoda</taxon>
        <taxon>Hexapoda</taxon>
        <taxon>Insecta</taxon>
        <taxon>Pterygota</taxon>
        <taxon>Neoptera</taxon>
        <taxon>Paraneoptera</taxon>
        <taxon>Hemiptera</taxon>
        <taxon>Heteroptera</taxon>
        <taxon>Panheteroptera</taxon>
        <taxon>Cimicomorpha</taxon>
        <taxon>Miridae</taxon>
        <taxon>Dicyphina</taxon>
        <taxon>Nesidiocoris</taxon>
    </lineage>
</organism>
<dbReference type="EMBL" id="AP028919">
    <property type="protein sequence ID" value="BET00457.1"/>
    <property type="molecule type" value="Genomic_DNA"/>
</dbReference>
<reference evidence="2 3" key="1">
    <citation type="submission" date="2023-09" db="EMBL/GenBank/DDBJ databases">
        <title>Nesidiocoris tenuis whole genome shotgun sequence.</title>
        <authorList>
            <person name="Shibata T."/>
            <person name="Shimoda M."/>
            <person name="Kobayashi T."/>
            <person name="Uehara T."/>
        </authorList>
    </citation>
    <scope>NUCLEOTIDE SEQUENCE [LARGE SCALE GENOMIC DNA]</scope>
    <source>
        <strain evidence="2 3">Japan</strain>
    </source>
</reference>
<evidence type="ECO:0000313" key="3">
    <source>
        <dbReference type="Proteomes" id="UP001307889"/>
    </source>
</evidence>
<feature type="compositionally biased region" description="Low complexity" evidence="1">
    <location>
        <begin position="27"/>
        <end position="38"/>
    </location>
</feature>
<proteinExistence type="predicted"/>
<name>A0ABN7BBF6_9HEMI</name>
<feature type="compositionally biased region" description="Basic and acidic residues" evidence="1">
    <location>
        <begin position="12"/>
        <end position="26"/>
    </location>
</feature>
<protein>
    <submittedName>
        <fullName evidence="2">Uncharacterized protein</fullName>
    </submittedName>
</protein>
<sequence length="85" mass="8867">MVMGKRSTYVRKAVDGGRDKDGDGRPARTAGGAAGPARGDADADADGEDDLLLASAAPEGVSSVGRADSIRRDLLRARLDRPFLR</sequence>
<keyword evidence="3" id="KW-1185">Reference proteome</keyword>
<feature type="compositionally biased region" description="Acidic residues" evidence="1">
    <location>
        <begin position="42"/>
        <end position="51"/>
    </location>
</feature>
<gene>
    <name evidence="2" type="ORF">NTJ_13273</name>
</gene>
<dbReference type="Proteomes" id="UP001307889">
    <property type="component" value="Chromosome 11"/>
</dbReference>
<evidence type="ECO:0000313" key="2">
    <source>
        <dbReference type="EMBL" id="BET00457.1"/>
    </source>
</evidence>
<accession>A0ABN7BBF6</accession>